<accession>A0A314ZX77</accession>
<evidence type="ECO:0000313" key="5">
    <source>
        <dbReference type="EMBL" id="PQV43709.1"/>
    </source>
</evidence>
<sequence>MAMKDERVTKKIGFLYWSYRTLFTRKISPHAIGPSQAGFLTRLSEGDLVRQDELVSMSGVDKAIGTRVVRKLMEAGYIRRMRDPTNHRAYLLSLTAEGARMKPIILEVYDSINESLFQGFTDEERDMVRNLLDRMIENLRRIPEP</sequence>
<dbReference type="Proteomes" id="UP000251060">
    <property type="component" value="Unassembled WGS sequence"/>
</dbReference>
<comment type="caution">
    <text evidence="5">The sequence shown here is derived from an EMBL/GenBank/DDBJ whole genome shotgun (WGS) entry which is preliminary data.</text>
</comment>
<dbReference type="SUPFAM" id="SSF46785">
    <property type="entry name" value="Winged helix' DNA-binding domain"/>
    <property type="match status" value="1"/>
</dbReference>
<keyword evidence="2 5" id="KW-0238">DNA-binding</keyword>
<dbReference type="SMART" id="SM00347">
    <property type="entry name" value="HTH_MARR"/>
    <property type="match status" value="1"/>
</dbReference>
<proteinExistence type="predicted"/>
<dbReference type="InterPro" id="IPR000835">
    <property type="entry name" value="HTH_MarR-typ"/>
</dbReference>
<evidence type="ECO:0000256" key="1">
    <source>
        <dbReference type="ARBA" id="ARBA00023015"/>
    </source>
</evidence>
<dbReference type="EMBL" id="PVBU01000001">
    <property type="protein sequence ID" value="PQV43709.1"/>
    <property type="molecule type" value="Genomic_DNA"/>
</dbReference>
<dbReference type="GO" id="GO:0003677">
    <property type="term" value="F:DNA binding"/>
    <property type="evidence" value="ECO:0007669"/>
    <property type="project" value="UniProtKB-KW"/>
</dbReference>
<organism evidence="5 7">
    <name type="scientific">Methanohalophilus euhalobius</name>
    <dbReference type="NCBI Taxonomy" id="51203"/>
    <lineage>
        <taxon>Archaea</taxon>
        <taxon>Methanobacteriati</taxon>
        <taxon>Methanobacteriota</taxon>
        <taxon>Stenosarchaea group</taxon>
        <taxon>Methanomicrobia</taxon>
        <taxon>Methanosarcinales</taxon>
        <taxon>Methanosarcinaceae</taxon>
        <taxon>Methanohalophilus</taxon>
    </lineage>
</organism>
<gene>
    <name evidence="5" type="ORF">B0H22_101128</name>
    <name evidence="6" type="ORF">EDD83_00805</name>
</gene>
<dbReference type="Gene3D" id="1.10.10.10">
    <property type="entry name" value="Winged helix-like DNA-binding domain superfamily/Winged helix DNA-binding domain"/>
    <property type="match status" value="1"/>
</dbReference>
<feature type="domain" description="HTH marR-type" evidence="4">
    <location>
        <begin position="1"/>
        <end position="137"/>
    </location>
</feature>
<evidence type="ECO:0000256" key="2">
    <source>
        <dbReference type="ARBA" id="ARBA00023125"/>
    </source>
</evidence>
<dbReference type="PANTHER" id="PTHR42756:SF2">
    <property type="entry name" value="MARR FAMILY REGULATORY PROTEIN"/>
    <property type="match status" value="1"/>
</dbReference>
<protein>
    <submittedName>
        <fullName evidence="5 6">MarR family transcriptional regulator</fullName>
    </submittedName>
</protein>
<evidence type="ECO:0000256" key="3">
    <source>
        <dbReference type="ARBA" id="ARBA00023163"/>
    </source>
</evidence>
<dbReference type="InterPro" id="IPR036390">
    <property type="entry name" value="WH_DNA-bd_sf"/>
</dbReference>
<evidence type="ECO:0000313" key="8">
    <source>
        <dbReference type="Proteomes" id="UP000273978"/>
    </source>
</evidence>
<evidence type="ECO:0000313" key="7">
    <source>
        <dbReference type="Proteomes" id="UP000251060"/>
    </source>
</evidence>
<dbReference type="PANTHER" id="PTHR42756">
    <property type="entry name" value="TRANSCRIPTIONAL REGULATOR, MARR"/>
    <property type="match status" value="1"/>
</dbReference>
<keyword evidence="3" id="KW-0804">Transcription</keyword>
<dbReference type="PROSITE" id="PS50995">
    <property type="entry name" value="HTH_MARR_2"/>
    <property type="match status" value="1"/>
</dbReference>
<reference evidence="6 8" key="2">
    <citation type="submission" date="2018-10" db="EMBL/GenBank/DDBJ databases">
        <title>Cultivation of a novel Methanohalophilus strain from Kebrit Deep of the Red Sea and a genomic comparison of members of the genus Methanohalophilus.</title>
        <authorList>
            <person name="Guan Y."/>
            <person name="Ngugi D.K."/>
            <person name="Stingl U."/>
        </authorList>
    </citation>
    <scope>NUCLEOTIDE SEQUENCE [LARGE SCALE GENOMIC DNA]</scope>
    <source>
        <strain evidence="6 8">DSM 10369</strain>
    </source>
</reference>
<dbReference type="Pfam" id="PF01047">
    <property type="entry name" value="MarR"/>
    <property type="match status" value="1"/>
</dbReference>
<dbReference type="PRINTS" id="PR00598">
    <property type="entry name" value="HTHMARR"/>
</dbReference>
<evidence type="ECO:0000259" key="4">
    <source>
        <dbReference type="PROSITE" id="PS50995"/>
    </source>
</evidence>
<dbReference type="InterPro" id="IPR036388">
    <property type="entry name" value="WH-like_DNA-bd_sf"/>
</dbReference>
<dbReference type="EMBL" id="RJJF01000001">
    <property type="protein sequence ID" value="RNI12701.1"/>
    <property type="molecule type" value="Genomic_DNA"/>
</dbReference>
<dbReference type="GO" id="GO:0003700">
    <property type="term" value="F:DNA-binding transcription factor activity"/>
    <property type="evidence" value="ECO:0007669"/>
    <property type="project" value="InterPro"/>
</dbReference>
<keyword evidence="1" id="KW-0805">Transcription regulation</keyword>
<reference evidence="5 7" key="1">
    <citation type="submission" date="2018-02" db="EMBL/GenBank/DDBJ databases">
        <title>Subsurface microbial communities from deep shales in Ohio and West Virginia, USA.</title>
        <authorList>
            <person name="Wrighton K."/>
        </authorList>
    </citation>
    <scope>NUCLEOTIDE SEQUENCE [LARGE SCALE GENOMIC DNA]</scope>
    <source>
        <strain evidence="5 7">DSM 10369</strain>
    </source>
</reference>
<name>A0A314ZX77_9EURY</name>
<dbReference type="Proteomes" id="UP000273978">
    <property type="component" value="Unassembled WGS sequence"/>
</dbReference>
<dbReference type="AlphaFoldDB" id="A0A314ZX77"/>
<evidence type="ECO:0000313" key="6">
    <source>
        <dbReference type="EMBL" id="RNI12701.1"/>
    </source>
</evidence>